<dbReference type="AlphaFoldDB" id="A0A9E5A0K8"/>
<reference evidence="1" key="1">
    <citation type="submission" date="2022-12" db="EMBL/GenBank/DDBJ databases">
        <title>Reclassification of two methanogenic archaea species isolated from the Kolyma lowland permafrost.</title>
        <authorList>
            <person name="Trubitsyn V.E."/>
            <person name="Rivkina E.M."/>
            <person name="Shcherbakova V.A."/>
        </authorList>
    </citation>
    <scope>NUCLEOTIDE SEQUENCE</scope>
    <source>
        <strain evidence="1">M2</strain>
        <strain evidence="2">MK4</strain>
    </source>
</reference>
<gene>
    <name evidence="2" type="ORF">O3H35_16245</name>
    <name evidence="1" type="ORF">O3H54_12260</name>
</gene>
<protein>
    <submittedName>
        <fullName evidence="1">Uncharacterized protein</fullName>
    </submittedName>
</protein>
<keyword evidence="3" id="KW-1185">Reference proteome</keyword>
<dbReference type="RefSeq" id="WP_048080935.1">
    <property type="nucleotide sequence ID" value="NZ_JAPVER010000020.1"/>
</dbReference>
<proteinExistence type="predicted"/>
<dbReference type="EMBL" id="JAPVER010000020">
    <property type="protein sequence ID" value="MCZ3366654.1"/>
    <property type="molecule type" value="Genomic_DNA"/>
</dbReference>
<evidence type="ECO:0000313" key="2">
    <source>
        <dbReference type="EMBL" id="MCZ3374201.1"/>
    </source>
</evidence>
<comment type="caution">
    <text evidence="1">The sequence shown here is derived from an EMBL/GenBank/DDBJ whole genome shotgun (WGS) entry which is preliminary data.</text>
</comment>
<organism evidence="1 3">
    <name type="scientific">Methanobacterium veterum</name>
    <dbReference type="NCBI Taxonomy" id="408577"/>
    <lineage>
        <taxon>Archaea</taxon>
        <taxon>Methanobacteriati</taxon>
        <taxon>Methanobacteriota</taxon>
        <taxon>Methanomada group</taxon>
        <taxon>Methanobacteria</taxon>
        <taxon>Methanobacteriales</taxon>
        <taxon>Methanobacteriaceae</taxon>
        <taxon>Methanobacterium</taxon>
    </lineage>
</organism>
<evidence type="ECO:0000313" key="3">
    <source>
        <dbReference type="Proteomes" id="UP001068021"/>
    </source>
</evidence>
<accession>A0A9E5A0K8</accession>
<name>A0A9E5A0K8_9EURY</name>
<dbReference type="Proteomes" id="UP001074446">
    <property type="component" value="Unassembled WGS sequence"/>
</dbReference>
<dbReference type="Proteomes" id="UP001068021">
    <property type="component" value="Unassembled WGS sequence"/>
</dbReference>
<dbReference type="EMBL" id="JAPVES010000030">
    <property type="protein sequence ID" value="MCZ3374201.1"/>
    <property type="molecule type" value="Genomic_DNA"/>
</dbReference>
<sequence length="138" mass="15985">MSAAEITGNIHPKRKIIMGLYWINKKAASTEGCEPFLIEKITTGTNTHRPKENKFLKLSDNILNDILYNMKYQREVEFEIKFGKEDIKFSICKNAFFISATKKELEVEIAEKLELEGKKMYPGICSKFPRRVGIMDYP</sequence>
<evidence type="ECO:0000313" key="1">
    <source>
        <dbReference type="EMBL" id="MCZ3366654.1"/>
    </source>
</evidence>